<feature type="signal peptide" evidence="1">
    <location>
        <begin position="1"/>
        <end position="20"/>
    </location>
</feature>
<dbReference type="OrthoDB" id="6076617at2759"/>
<gene>
    <name evidence="3" type="ORF">MEDL_16698</name>
</gene>
<evidence type="ECO:0000259" key="2">
    <source>
        <dbReference type="Pfam" id="PF16472"/>
    </source>
</evidence>
<accession>A0A8S3R2H3</accession>
<dbReference type="SUPFAM" id="SSF63825">
    <property type="entry name" value="YWTD domain"/>
    <property type="match status" value="1"/>
</dbReference>
<comment type="caution">
    <text evidence="3">The sequence shown here is derived from an EMBL/GenBank/DDBJ whole genome shotgun (WGS) entry which is preliminary data.</text>
</comment>
<dbReference type="InterPro" id="IPR032485">
    <property type="entry name" value="LRP1-like_beta_prop"/>
</dbReference>
<evidence type="ECO:0000256" key="1">
    <source>
        <dbReference type="SAM" id="SignalP"/>
    </source>
</evidence>
<proteinExistence type="predicted"/>
<evidence type="ECO:0000313" key="3">
    <source>
        <dbReference type="EMBL" id="CAG2202072.1"/>
    </source>
</evidence>
<organism evidence="3 4">
    <name type="scientific">Mytilus edulis</name>
    <name type="common">Blue mussel</name>
    <dbReference type="NCBI Taxonomy" id="6550"/>
    <lineage>
        <taxon>Eukaryota</taxon>
        <taxon>Metazoa</taxon>
        <taxon>Spiralia</taxon>
        <taxon>Lophotrochozoa</taxon>
        <taxon>Mollusca</taxon>
        <taxon>Bivalvia</taxon>
        <taxon>Autobranchia</taxon>
        <taxon>Pteriomorphia</taxon>
        <taxon>Mytilida</taxon>
        <taxon>Mytiloidea</taxon>
        <taxon>Mytilidae</taxon>
        <taxon>Mytilinae</taxon>
        <taxon>Mytilus</taxon>
    </lineage>
</organism>
<name>A0A8S3R2H3_MYTED</name>
<dbReference type="InterPro" id="IPR011042">
    <property type="entry name" value="6-blade_b-propeller_TolB-like"/>
</dbReference>
<dbReference type="Proteomes" id="UP000683360">
    <property type="component" value="Unassembled WGS sequence"/>
</dbReference>
<dbReference type="InterPro" id="IPR050778">
    <property type="entry name" value="Cueball_EGF_LRP_Nidogen"/>
</dbReference>
<evidence type="ECO:0000313" key="4">
    <source>
        <dbReference type="Proteomes" id="UP000683360"/>
    </source>
</evidence>
<protein>
    <recommendedName>
        <fullName evidence="2">Prolow-density lipoprotein receptor-related protein 1-like beta-propeller domain-containing protein</fullName>
    </recommendedName>
</protein>
<sequence length="268" mass="30796">MDIQILFCLLLLYNLRVISLSFTRKILFTTDSYIKEFDVESNTVTILADHADRVHFNHDVMRFRYPSQNYTLQTIFTTGINPGGIAIDNVLGHVYFAHDNTKISRCNLDGSNAVDIHTSLNGPFALGLDVKNGWMYFSENGVPRKMVRSRFDLSQRQDIYTQSFVAYSLDLDLDEDILYWIIDESNEIKSANFDGTDIKTVMNLNAHGGKYDNIAIRISESYIFFTEYGKLFRMNKTTATSPSLLFTDTKNILSLYLYEHTGKKRHSV</sequence>
<dbReference type="Gene3D" id="2.120.10.30">
    <property type="entry name" value="TolB, C-terminal domain"/>
    <property type="match status" value="1"/>
</dbReference>
<dbReference type="Pfam" id="PF16472">
    <property type="entry name" value="DUF5050"/>
    <property type="match status" value="1"/>
</dbReference>
<reference evidence="3" key="1">
    <citation type="submission" date="2021-03" db="EMBL/GenBank/DDBJ databases">
        <authorList>
            <person name="Bekaert M."/>
        </authorList>
    </citation>
    <scope>NUCLEOTIDE SEQUENCE</scope>
</reference>
<keyword evidence="4" id="KW-1185">Reference proteome</keyword>
<keyword evidence="1" id="KW-0732">Signal</keyword>
<dbReference type="EMBL" id="CAJPWZ010000876">
    <property type="protein sequence ID" value="CAG2202072.1"/>
    <property type="molecule type" value="Genomic_DNA"/>
</dbReference>
<dbReference type="InterPro" id="IPR000033">
    <property type="entry name" value="LDLR_classB_rpt"/>
</dbReference>
<dbReference type="PANTHER" id="PTHR46513">
    <property type="entry name" value="VITELLOGENIN RECEPTOR-LIKE PROTEIN-RELATED-RELATED"/>
    <property type="match status" value="1"/>
</dbReference>
<feature type="domain" description="Prolow-density lipoprotein receptor-related protein 1-like beta-propeller" evidence="2">
    <location>
        <begin position="92"/>
        <end position="243"/>
    </location>
</feature>
<feature type="chain" id="PRO_5035754574" description="Prolow-density lipoprotein receptor-related protein 1-like beta-propeller domain-containing protein" evidence="1">
    <location>
        <begin position="21"/>
        <end position="268"/>
    </location>
</feature>
<dbReference type="SMART" id="SM00135">
    <property type="entry name" value="LY"/>
    <property type="match status" value="2"/>
</dbReference>
<dbReference type="AlphaFoldDB" id="A0A8S3R2H3"/>